<dbReference type="Proteomes" id="UP000182284">
    <property type="component" value="Unassembled WGS sequence"/>
</dbReference>
<dbReference type="Gene3D" id="2.170.16.10">
    <property type="entry name" value="Hedgehog/Intein (Hint) domain"/>
    <property type="match status" value="1"/>
</dbReference>
<gene>
    <name evidence="3" type="ORF">SAMN04488117_11853</name>
</gene>
<reference evidence="3 4" key="1">
    <citation type="submission" date="2016-10" db="EMBL/GenBank/DDBJ databases">
        <authorList>
            <person name="de Groot N.N."/>
        </authorList>
    </citation>
    <scope>NUCLEOTIDE SEQUENCE [LARGE SCALE GENOMIC DNA]</scope>
    <source>
        <strain evidence="3 4">DSM 27375</strain>
    </source>
</reference>
<dbReference type="SMART" id="SM00305">
    <property type="entry name" value="HintC"/>
    <property type="match status" value="1"/>
</dbReference>
<dbReference type="PANTHER" id="PTHR32305">
    <property type="match status" value="1"/>
</dbReference>
<organism evidence="3 4">
    <name type="scientific">Celeribacter baekdonensis</name>
    <dbReference type="NCBI Taxonomy" id="875171"/>
    <lineage>
        <taxon>Bacteria</taxon>
        <taxon>Pseudomonadati</taxon>
        <taxon>Pseudomonadota</taxon>
        <taxon>Alphaproteobacteria</taxon>
        <taxon>Rhodobacterales</taxon>
        <taxon>Roseobacteraceae</taxon>
        <taxon>Celeribacter</taxon>
    </lineage>
</organism>
<dbReference type="PANTHER" id="PTHR32305:SF15">
    <property type="entry name" value="PROTEIN RHSA-RELATED"/>
    <property type="match status" value="1"/>
</dbReference>
<evidence type="ECO:0000259" key="2">
    <source>
        <dbReference type="SMART" id="SM00305"/>
    </source>
</evidence>
<evidence type="ECO:0000256" key="1">
    <source>
        <dbReference type="SAM" id="MobiDB-lite"/>
    </source>
</evidence>
<dbReference type="InterPro" id="IPR030934">
    <property type="entry name" value="Intein_C"/>
</dbReference>
<sequence length="455" mass="49679">MNGAVEYLHKDQLGSVKLITAADGSLVKTATYAPYGEAFDEVLDLTRADETKGNTRERFDADAGLQYLNARYYDPRLGLFIQPDWLDPTQPGVGTNRYSYSFNDPVNLSDPNGNFVPLLIAAYKVASVAVTVYDAYQTAQALTNGDMSLGDFAKDVAVDVAISAVAGKGAAKLLKKCSFDGATLVATQEGFVQIQNIRPGMSVLSGDPVSGETSYQTVLDQYSNSYDKTVYITYASEAGNEQISSNTIHPFFVVFADGEPRLIAQASEGHVYEGPIKGGAWVDAAHLRPGNHLRGPDGTLREVLAVEIVDKPLTAYNLSVTQTETFFVGRDGVWVHNCRIPNQIAGQKREALTADELRTEHPGASVQNEQYLRSSDGKIAKDPETGTGRRLDHVVIEEDGTVAKTVETTSLTADKTAQIAKEQRIRENGGTYIRDRRDRELRDTGSDLAEERRRP</sequence>
<dbReference type="NCBIfam" id="TIGR03696">
    <property type="entry name" value="Rhs_assc_core"/>
    <property type="match status" value="1"/>
</dbReference>
<dbReference type="InterPro" id="IPR050708">
    <property type="entry name" value="T6SS_VgrG/RHS"/>
</dbReference>
<dbReference type="PROSITE" id="PS50818">
    <property type="entry name" value="INTEIN_C_TER"/>
    <property type="match status" value="1"/>
</dbReference>
<dbReference type="Gene3D" id="2.180.10.10">
    <property type="entry name" value="RHS repeat-associated core"/>
    <property type="match status" value="1"/>
</dbReference>
<dbReference type="EMBL" id="FNBL01000018">
    <property type="protein sequence ID" value="SDG38151.1"/>
    <property type="molecule type" value="Genomic_DNA"/>
</dbReference>
<name>A0A1G7TS96_9RHOB</name>
<evidence type="ECO:0000313" key="4">
    <source>
        <dbReference type="Proteomes" id="UP000182284"/>
    </source>
</evidence>
<protein>
    <submittedName>
        <fullName evidence="3">Intein C-terminal splicing region/RHS repeat-associated core domain-containing protein</fullName>
    </submittedName>
</protein>
<feature type="region of interest" description="Disordered" evidence="1">
    <location>
        <begin position="421"/>
        <end position="455"/>
    </location>
</feature>
<dbReference type="NCBIfam" id="TIGR01443">
    <property type="entry name" value="intein_Cterm"/>
    <property type="match status" value="1"/>
</dbReference>
<feature type="domain" description="Hint" evidence="2">
    <location>
        <begin position="297"/>
        <end position="343"/>
    </location>
</feature>
<dbReference type="InterPro" id="IPR003586">
    <property type="entry name" value="Hint_dom_C"/>
</dbReference>
<dbReference type="InterPro" id="IPR022385">
    <property type="entry name" value="Rhs_assc_core"/>
</dbReference>
<dbReference type="Pfam" id="PF07591">
    <property type="entry name" value="PT-HINT"/>
    <property type="match status" value="2"/>
</dbReference>
<dbReference type="CDD" id="cd00081">
    <property type="entry name" value="Hint"/>
    <property type="match status" value="1"/>
</dbReference>
<dbReference type="InterPro" id="IPR036844">
    <property type="entry name" value="Hint_dom_sf"/>
</dbReference>
<evidence type="ECO:0000313" key="3">
    <source>
        <dbReference type="EMBL" id="SDG38151.1"/>
    </source>
</evidence>
<accession>A0A1G7TS96</accession>
<dbReference type="AlphaFoldDB" id="A0A1G7TS96"/>
<dbReference type="OrthoDB" id="9816400at2"/>
<dbReference type="SUPFAM" id="SSF51294">
    <property type="entry name" value="Hedgehog/intein (Hint) domain"/>
    <property type="match status" value="1"/>
</dbReference>
<proteinExistence type="predicted"/>